<gene>
    <name evidence="2" type="ORF">Pla22_30760</name>
</gene>
<organism evidence="2 3">
    <name type="scientific">Rubripirellula amarantea</name>
    <dbReference type="NCBI Taxonomy" id="2527999"/>
    <lineage>
        <taxon>Bacteria</taxon>
        <taxon>Pseudomonadati</taxon>
        <taxon>Planctomycetota</taxon>
        <taxon>Planctomycetia</taxon>
        <taxon>Pirellulales</taxon>
        <taxon>Pirellulaceae</taxon>
        <taxon>Rubripirellula</taxon>
    </lineage>
</organism>
<dbReference type="AlphaFoldDB" id="A0A5C5WHP4"/>
<dbReference type="EMBL" id="SJPI01000002">
    <property type="protein sequence ID" value="TWT50334.1"/>
    <property type="molecule type" value="Genomic_DNA"/>
</dbReference>
<dbReference type="RefSeq" id="WP_207310388.1">
    <property type="nucleotide sequence ID" value="NZ_SJPI01000002.1"/>
</dbReference>
<keyword evidence="1" id="KW-1133">Transmembrane helix</keyword>
<dbReference type="Proteomes" id="UP000316598">
    <property type="component" value="Unassembled WGS sequence"/>
</dbReference>
<comment type="caution">
    <text evidence="2">The sequence shown here is derived from an EMBL/GenBank/DDBJ whole genome shotgun (WGS) entry which is preliminary data.</text>
</comment>
<evidence type="ECO:0000313" key="2">
    <source>
        <dbReference type="EMBL" id="TWT50334.1"/>
    </source>
</evidence>
<proteinExistence type="predicted"/>
<sequence length="118" mass="12142">MSNPYDSPDVSNVQTYQTSTRRMKIKKLDPLSLGKMLGVMYAIIGLLIGGIFALMALVGAGANGGGDAVMGGAIAGIGSIFIFPILYGVMGFFGGLISALIYNVVSGFAGGVEMDIEV</sequence>
<protein>
    <recommendedName>
        <fullName evidence="4">DUF3566 domain-containing protein</fullName>
    </recommendedName>
</protein>
<keyword evidence="1" id="KW-0472">Membrane</keyword>
<evidence type="ECO:0000256" key="1">
    <source>
        <dbReference type="SAM" id="Phobius"/>
    </source>
</evidence>
<keyword evidence="1" id="KW-0812">Transmembrane</keyword>
<accession>A0A5C5WHP4</accession>
<evidence type="ECO:0008006" key="4">
    <source>
        <dbReference type="Google" id="ProtNLM"/>
    </source>
</evidence>
<feature type="transmembrane region" description="Helical" evidence="1">
    <location>
        <begin position="39"/>
        <end position="61"/>
    </location>
</feature>
<evidence type="ECO:0000313" key="3">
    <source>
        <dbReference type="Proteomes" id="UP000316598"/>
    </source>
</evidence>
<reference evidence="2 3" key="1">
    <citation type="submission" date="2019-02" db="EMBL/GenBank/DDBJ databases">
        <title>Deep-cultivation of Planctomycetes and their phenomic and genomic characterization uncovers novel biology.</title>
        <authorList>
            <person name="Wiegand S."/>
            <person name="Jogler M."/>
            <person name="Boedeker C."/>
            <person name="Pinto D."/>
            <person name="Vollmers J."/>
            <person name="Rivas-Marin E."/>
            <person name="Kohn T."/>
            <person name="Peeters S.H."/>
            <person name="Heuer A."/>
            <person name="Rast P."/>
            <person name="Oberbeckmann S."/>
            <person name="Bunk B."/>
            <person name="Jeske O."/>
            <person name="Meyerdierks A."/>
            <person name="Storesund J.E."/>
            <person name="Kallscheuer N."/>
            <person name="Luecker S."/>
            <person name="Lage O.M."/>
            <person name="Pohl T."/>
            <person name="Merkel B.J."/>
            <person name="Hornburger P."/>
            <person name="Mueller R.-W."/>
            <person name="Bruemmer F."/>
            <person name="Labrenz M."/>
            <person name="Spormann A.M."/>
            <person name="Op Den Camp H."/>
            <person name="Overmann J."/>
            <person name="Amann R."/>
            <person name="Jetten M.S.M."/>
            <person name="Mascher T."/>
            <person name="Medema M.H."/>
            <person name="Devos D.P."/>
            <person name="Kaster A.-K."/>
            <person name="Ovreas L."/>
            <person name="Rohde M."/>
            <person name="Galperin M.Y."/>
            <person name="Jogler C."/>
        </authorList>
    </citation>
    <scope>NUCLEOTIDE SEQUENCE [LARGE SCALE GENOMIC DNA]</scope>
    <source>
        <strain evidence="2 3">Pla22</strain>
    </source>
</reference>
<name>A0A5C5WHP4_9BACT</name>
<keyword evidence="3" id="KW-1185">Reference proteome</keyword>